<comment type="caution">
    <text evidence="18">The sequence shown here is derived from an EMBL/GenBank/DDBJ whole genome shotgun (WGS) entry which is preliminary data.</text>
</comment>
<dbReference type="InterPro" id="IPR002301">
    <property type="entry name" value="Ile-tRNA-ligase"/>
</dbReference>
<dbReference type="PANTHER" id="PTHR42765">
    <property type="entry name" value="SOLEUCYL-TRNA SYNTHETASE"/>
    <property type="match status" value="1"/>
</dbReference>
<proteinExistence type="inferred from homology"/>
<dbReference type="Gene3D" id="1.10.10.830">
    <property type="entry name" value="Ile-tRNA synthetase CP2 domain-like"/>
    <property type="match status" value="1"/>
</dbReference>
<dbReference type="GO" id="GO:0000049">
    <property type="term" value="F:tRNA binding"/>
    <property type="evidence" value="ECO:0007669"/>
    <property type="project" value="InterPro"/>
</dbReference>
<evidence type="ECO:0000256" key="9">
    <source>
        <dbReference type="ARBA" id="ARBA00022840"/>
    </source>
</evidence>
<feature type="binding site" evidence="14">
    <location>
        <position position="598"/>
    </location>
    <ligand>
        <name>ATP</name>
        <dbReference type="ChEBI" id="CHEBI:30616"/>
    </ligand>
</feature>
<comment type="subcellular location">
    <subcellularLocation>
        <location evidence="1 14">Cytoplasm</location>
    </subcellularLocation>
</comment>
<dbReference type="InterPro" id="IPR009080">
    <property type="entry name" value="tRNAsynth_Ia_anticodon-bd"/>
</dbReference>
<dbReference type="InterPro" id="IPR014729">
    <property type="entry name" value="Rossmann-like_a/b/a_fold"/>
</dbReference>
<feature type="binding site" evidence="14">
    <location>
        <position position="887"/>
    </location>
    <ligand>
        <name>Zn(2+)</name>
        <dbReference type="ChEBI" id="CHEBI:29105"/>
    </ligand>
</feature>
<feature type="domain" description="Zinc finger FPG/IleRS-type" evidence="16">
    <location>
        <begin position="881"/>
        <end position="910"/>
    </location>
</feature>
<dbReference type="FunFam" id="3.40.50.620:FF:000152">
    <property type="entry name" value="Isoleucine--tRNA ligase"/>
    <property type="match status" value="1"/>
</dbReference>
<sequence>MEYKDTLLMPKTKFPMRGGLPNKEPQIQETWREQDLYHKLLKKNEGKPHFILHDGPPYANGNLHMGHALNKILKDFIVRYKTMQGFYTPYVPGWDTHGLPIEQALTKKGVKRKEMSTAEFRKMCEAFAMEQIENQKADFRRLGVNGDFDNPYVTLKPEYEAAQIRVFGEMADRGLIYKGKKPVYWSPSSESSLAEAEIEYHDKRSASIYVAFDVKDAKGVVDEDAKFIIWTTTPWTLPANVAISVHPELTYVQMNVEGTKYIVAEALVDEVAEQLGWDKETIVREKEVKGSDLEYIEAQHPFIDRVSLVINGEHVTTDAGTGCVHTAPGHGEDDYIVGQKYDLEVISPVDAKGVFTEEAGQFAGMFYDKANKEITELLKEKGVLLKLDFITHSYPHDWRTKKPVIFRATPQWFASISKVRQDILDAIDQTKFKVDWGKTRIYNMIRDRGEWVISRQRVWGVPLPVFYAENGDIIMTKETVYHVADLFEEHGSNIWFERDAKDLLPEGFTHPGSPNGIFTKEEDIMDVWFDSGSSHRGVLETRPELSFPADLYLEGSDQYRGWFNSSITTSVATRNVSPYKMLLSHGFVMDGEGKKMSKSLGNVIVPETVVKQKGADIARLWVSSVDYLADVRISDDILKQVADVYRKIRNTLRFLLGNINDYNPETDKVAESDLLEVDRYILNRLREFTNSTLEHFENYDYLDIYQEVQNFINVELSNFYLDYGKDILYIEAQSAHKRRSMQTVLYEILVNMTKLLAPIIPHTADEVWSHIEQETVESVHLTEMPKAQEVDQQLLDKWSQFMALRDDVNRALEAARNEKVIGKSLEAKVRIGNSESFDTVAFLKGFTDLNQLFIVSQVEVVDAPAGQTYQHATVEITHADGEKCERCWNYSEELDTVGELTNLCPRCQQVVKTLV</sequence>
<dbReference type="InterPro" id="IPR013155">
    <property type="entry name" value="M/V/L/I-tRNA-synth_anticd-bd"/>
</dbReference>
<dbReference type="FunFam" id="1.10.10.830:FF:000001">
    <property type="entry name" value="Isoleucine--tRNA ligase"/>
    <property type="match status" value="1"/>
</dbReference>
<dbReference type="Pfam" id="PF06827">
    <property type="entry name" value="zf-FPG_IleRS"/>
    <property type="match status" value="1"/>
</dbReference>
<comment type="subunit">
    <text evidence="3 14">Monomer.</text>
</comment>
<evidence type="ECO:0000256" key="10">
    <source>
        <dbReference type="ARBA" id="ARBA00022917"/>
    </source>
</evidence>
<evidence type="ECO:0000256" key="6">
    <source>
        <dbReference type="ARBA" id="ARBA00022723"/>
    </source>
</evidence>
<dbReference type="SUPFAM" id="SSF52374">
    <property type="entry name" value="Nucleotidylyl transferase"/>
    <property type="match status" value="1"/>
</dbReference>
<dbReference type="PANTHER" id="PTHR42765:SF1">
    <property type="entry name" value="ISOLEUCINE--TRNA LIGASE, MITOCHONDRIAL"/>
    <property type="match status" value="1"/>
</dbReference>
<dbReference type="GO" id="GO:0006428">
    <property type="term" value="P:isoleucyl-tRNA aminoacylation"/>
    <property type="evidence" value="ECO:0007669"/>
    <property type="project" value="UniProtKB-UniRule"/>
</dbReference>
<dbReference type="EMBL" id="PPRF01000120">
    <property type="protein sequence ID" value="PNZ24438.1"/>
    <property type="molecule type" value="Genomic_DNA"/>
</dbReference>
<evidence type="ECO:0000256" key="13">
    <source>
        <dbReference type="ARBA" id="ARBA00048359"/>
    </source>
</evidence>
<evidence type="ECO:0000259" key="16">
    <source>
        <dbReference type="Pfam" id="PF06827"/>
    </source>
</evidence>
<feature type="short sequence motif" description="'KMSKS' region" evidence="14">
    <location>
        <begin position="595"/>
        <end position="599"/>
    </location>
</feature>
<dbReference type="InterPro" id="IPR009008">
    <property type="entry name" value="Val/Leu/Ile-tRNA-synth_edit"/>
</dbReference>
<dbReference type="Pfam" id="PF00133">
    <property type="entry name" value="tRNA-synt_1"/>
    <property type="match status" value="1"/>
</dbReference>
<dbReference type="InterPro" id="IPR001412">
    <property type="entry name" value="aa-tRNA-synth_I_CS"/>
</dbReference>
<keyword evidence="4 14" id="KW-0963">Cytoplasm</keyword>
<dbReference type="SUPFAM" id="SSF47323">
    <property type="entry name" value="Anticodon-binding domain of a subclass of class I aminoacyl-tRNA synthetases"/>
    <property type="match status" value="1"/>
</dbReference>
<dbReference type="InterPro" id="IPR023585">
    <property type="entry name" value="Ile-tRNA-ligase_type1"/>
</dbReference>
<organism evidence="18 19">
    <name type="scientific">Staphylococcus rostri</name>
    <dbReference type="NCBI Taxonomy" id="522262"/>
    <lineage>
        <taxon>Bacteria</taxon>
        <taxon>Bacillati</taxon>
        <taxon>Bacillota</taxon>
        <taxon>Bacilli</taxon>
        <taxon>Bacillales</taxon>
        <taxon>Staphylococcaceae</taxon>
        <taxon>Staphylococcus</taxon>
    </lineage>
</organism>
<evidence type="ECO:0000259" key="17">
    <source>
        <dbReference type="Pfam" id="PF08264"/>
    </source>
</evidence>
<evidence type="ECO:0000256" key="12">
    <source>
        <dbReference type="ARBA" id="ARBA00025217"/>
    </source>
</evidence>
<evidence type="ECO:0000256" key="14">
    <source>
        <dbReference type="HAMAP-Rule" id="MF_02002"/>
    </source>
</evidence>
<keyword evidence="10 14" id="KW-0648">Protein biosynthesis</keyword>
<dbReference type="GO" id="GO:0005829">
    <property type="term" value="C:cytosol"/>
    <property type="evidence" value="ECO:0007669"/>
    <property type="project" value="TreeGrafter"/>
</dbReference>
<dbReference type="Pfam" id="PF08264">
    <property type="entry name" value="Anticodon_1"/>
    <property type="match status" value="1"/>
</dbReference>
<comment type="similarity">
    <text evidence="2 14">Belongs to the class-I aminoacyl-tRNA synthetase family. IleS type 1 subfamily.</text>
</comment>
<evidence type="ECO:0000256" key="3">
    <source>
        <dbReference type="ARBA" id="ARBA00011245"/>
    </source>
</evidence>
<comment type="catalytic activity">
    <reaction evidence="13 14">
        <text>tRNA(Ile) + L-isoleucine + ATP = L-isoleucyl-tRNA(Ile) + AMP + diphosphate</text>
        <dbReference type="Rhea" id="RHEA:11060"/>
        <dbReference type="Rhea" id="RHEA-COMP:9666"/>
        <dbReference type="Rhea" id="RHEA-COMP:9695"/>
        <dbReference type="ChEBI" id="CHEBI:30616"/>
        <dbReference type="ChEBI" id="CHEBI:33019"/>
        <dbReference type="ChEBI" id="CHEBI:58045"/>
        <dbReference type="ChEBI" id="CHEBI:78442"/>
        <dbReference type="ChEBI" id="CHEBI:78528"/>
        <dbReference type="ChEBI" id="CHEBI:456215"/>
        <dbReference type="EC" id="6.1.1.5"/>
    </reaction>
</comment>
<reference evidence="18 19" key="1">
    <citation type="submission" date="2017-08" db="EMBL/GenBank/DDBJ databases">
        <title>Draft genome sequences of 64 type strains of genus Staph aureus.</title>
        <authorList>
            <person name="Cole K."/>
            <person name="Golubchik T."/>
            <person name="Russell J."/>
            <person name="Foster D."/>
            <person name="Llewelyn M."/>
            <person name="Wilson D."/>
            <person name="Crook D."/>
            <person name="Paul J."/>
        </authorList>
    </citation>
    <scope>NUCLEOTIDE SEQUENCE [LARGE SCALE GENOMIC DNA]</scope>
    <source>
        <strain evidence="18 19">DSM 21968</strain>
    </source>
</reference>
<dbReference type="CDD" id="cd07960">
    <property type="entry name" value="Anticodon_Ia_Ile_BEm"/>
    <property type="match status" value="1"/>
</dbReference>
<name>A0A2K3YGQ7_9STAP</name>
<dbReference type="EC" id="6.1.1.5" evidence="14"/>
<keyword evidence="11 14" id="KW-0030">Aminoacyl-tRNA synthetase</keyword>
<dbReference type="FunFam" id="3.90.740.10:FF:000006">
    <property type="entry name" value="Isoleucine--tRNA ligase"/>
    <property type="match status" value="1"/>
</dbReference>
<evidence type="ECO:0000313" key="18">
    <source>
        <dbReference type="EMBL" id="PNZ24438.1"/>
    </source>
</evidence>
<evidence type="ECO:0000256" key="8">
    <source>
        <dbReference type="ARBA" id="ARBA00022833"/>
    </source>
</evidence>
<dbReference type="PRINTS" id="PR00984">
    <property type="entry name" value="TRNASYNTHILE"/>
</dbReference>
<dbReference type="InterPro" id="IPR033708">
    <property type="entry name" value="Anticodon_Ile_BEm"/>
</dbReference>
<dbReference type="CDD" id="cd00818">
    <property type="entry name" value="IleRS_core"/>
    <property type="match status" value="1"/>
</dbReference>
<dbReference type="SUPFAM" id="SSF50677">
    <property type="entry name" value="ValRS/IleRS/LeuRS editing domain"/>
    <property type="match status" value="1"/>
</dbReference>
<dbReference type="Gene3D" id="3.90.740.10">
    <property type="entry name" value="Valyl/Leucyl/Isoleucyl-tRNA synthetase, editing domain"/>
    <property type="match status" value="1"/>
</dbReference>
<dbReference type="InterPro" id="IPR050081">
    <property type="entry name" value="Ile-tRNA_ligase"/>
</dbReference>
<dbReference type="NCBIfam" id="TIGR00392">
    <property type="entry name" value="ileS"/>
    <property type="match status" value="1"/>
</dbReference>
<evidence type="ECO:0000256" key="4">
    <source>
        <dbReference type="ARBA" id="ARBA00022490"/>
    </source>
</evidence>
<evidence type="ECO:0000256" key="5">
    <source>
        <dbReference type="ARBA" id="ARBA00022598"/>
    </source>
</evidence>
<dbReference type="Gene3D" id="3.40.50.620">
    <property type="entry name" value="HUPs"/>
    <property type="match status" value="2"/>
</dbReference>
<dbReference type="Gene3D" id="1.10.730.20">
    <property type="match status" value="1"/>
</dbReference>
<dbReference type="AlphaFoldDB" id="A0A2K3YGQ7"/>
<feature type="short sequence motif" description="'HIGH' region" evidence="14">
    <location>
        <begin position="57"/>
        <end position="67"/>
    </location>
</feature>
<evidence type="ECO:0000256" key="1">
    <source>
        <dbReference type="ARBA" id="ARBA00004496"/>
    </source>
</evidence>
<dbReference type="GO" id="GO:0008270">
    <property type="term" value="F:zinc ion binding"/>
    <property type="evidence" value="ECO:0007669"/>
    <property type="project" value="UniProtKB-UniRule"/>
</dbReference>
<dbReference type="GO" id="GO:0002161">
    <property type="term" value="F:aminoacyl-tRNA deacylase activity"/>
    <property type="evidence" value="ECO:0007669"/>
    <property type="project" value="InterPro"/>
</dbReference>
<dbReference type="RefSeq" id="WP_103358979.1">
    <property type="nucleotide sequence ID" value="NZ_CP113107.1"/>
</dbReference>
<keyword evidence="6 14" id="KW-0479">Metal-binding</keyword>
<comment type="cofactor">
    <cofactor evidence="14">
        <name>Zn(2+)</name>
        <dbReference type="ChEBI" id="CHEBI:29105"/>
    </cofactor>
    <text evidence="14">Binds 1 zinc ion per subunit.</text>
</comment>
<keyword evidence="19" id="KW-1185">Reference proteome</keyword>
<dbReference type="InterPro" id="IPR002300">
    <property type="entry name" value="aa-tRNA-synth_Ia"/>
</dbReference>
<accession>A0A2K3YGQ7</accession>
<dbReference type="OrthoDB" id="9810365at2"/>
<comment type="domain">
    <text evidence="14">IleRS has two distinct active sites: one for aminoacylation and one for editing. The misactivated valine is translocated from the active site to the editing site, which sterically excludes the correctly activated isoleucine. The single editing site contains two valyl binding pockets, one specific for each substrate (Val-AMP or Val-tRNA(Ile)).</text>
</comment>
<dbReference type="GO" id="GO:0004822">
    <property type="term" value="F:isoleucine-tRNA ligase activity"/>
    <property type="evidence" value="ECO:0007669"/>
    <property type="project" value="UniProtKB-UniRule"/>
</dbReference>
<evidence type="ECO:0000256" key="2">
    <source>
        <dbReference type="ARBA" id="ARBA00006887"/>
    </source>
</evidence>
<dbReference type="GO" id="GO:0005524">
    <property type="term" value="F:ATP binding"/>
    <property type="evidence" value="ECO:0007669"/>
    <property type="project" value="UniProtKB-UniRule"/>
</dbReference>
<comment type="function">
    <text evidence="12 14">Catalyzes the attachment of isoleucine to tRNA(Ile). As IleRS can inadvertently accommodate and process structurally similar amino acids such as valine, to avoid such errors it has two additional distinct tRNA(Ile)-dependent editing activities. One activity is designated as 'pretransfer' editing and involves the hydrolysis of activated Val-AMP. The other activity is designated 'posttransfer' editing and involves deacylation of mischarged Val-tRNA(Ile).</text>
</comment>
<feature type="binding site" evidence="14">
    <location>
        <position position="884"/>
    </location>
    <ligand>
        <name>Zn(2+)</name>
        <dbReference type="ChEBI" id="CHEBI:29105"/>
    </ligand>
</feature>
<dbReference type="InterPro" id="IPR010663">
    <property type="entry name" value="Znf_FPG/IleRS"/>
</dbReference>
<evidence type="ECO:0000259" key="15">
    <source>
        <dbReference type="Pfam" id="PF00133"/>
    </source>
</evidence>
<protein>
    <recommendedName>
        <fullName evidence="14">Isoleucine--tRNA ligase</fullName>
        <ecNumber evidence="14">6.1.1.5</ecNumber>
    </recommendedName>
    <alternativeName>
        <fullName evidence="14">Isoleucyl-tRNA synthetase</fullName>
        <shortName evidence="14">IleRS</shortName>
    </alternativeName>
</protein>
<dbReference type="PROSITE" id="PS00178">
    <property type="entry name" value="AA_TRNA_LIGASE_I"/>
    <property type="match status" value="1"/>
</dbReference>
<keyword evidence="8 14" id="KW-0862">Zinc</keyword>
<gene>
    <name evidence="14" type="primary">ileS</name>
    <name evidence="18" type="ORF">CD122_10945</name>
</gene>
<keyword evidence="9 14" id="KW-0067">ATP-binding</keyword>
<keyword evidence="7 14" id="KW-0547">Nucleotide-binding</keyword>
<feature type="domain" description="Methionyl/Valyl/Leucyl/Isoleucyl-tRNA synthetase anticodon-binding" evidence="17">
    <location>
        <begin position="678"/>
        <end position="830"/>
    </location>
</feature>
<dbReference type="Proteomes" id="UP000242752">
    <property type="component" value="Unassembled WGS sequence"/>
</dbReference>
<evidence type="ECO:0000313" key="19">
    <source>
        <dbReference type="Proteomes" id="UP000242752"/>
    </source>
</evidence>
<dbReference type="HAMAP" id="MF_02002">
    <property type="entry name" value="Ile_tRNA_synth_type1"/>
    <property type="match status" value="1"/>
</dbReference>
<evidence type="ECO:0000256" key="11">
    <source>
        <dbReference type="ARBA" id="ARBA00023146"/>
    </source>
</evidence>
<feature type="binding site" evidence="14">
    <location>
        <position position="907"/>
    </location>
    <ligand>
        <name>Zn(2+)</name>
        <dbReference type="ChEBI" id="CHEBI:29105"/>
    </ligand>
</feature>
<feature type="binding site" evidence="14">
    <location>
        <position position="904"/>
    </location>
    <ligand>
        <name>Zn(2+)</name>
        <dbReference type="ChEBI" id="CHEBI:29105"/>
    </ligand>
</feature>
<keyword evidence="5 14" id="KW-0436">Ligase</keyword>
<feature type="domain" description="Aminoacyl-tRNA synthetase class Ia" evidence="15">
    <location>
        <begin position="26"/>
        <end position="634"/>
    </location>
</feature>
<feature type="binding site" evidence="14">
    <location>
        <position position="554"/>
    </location>
    <ligand>
        <name>L-isoleucyl-5'-AMP</name>
        <dbReference type="ChEBI" id="CHEBI:178002"/>
    </ligand>
</feature>
<dbReference type="FunFam" id="1.10.730.20:FF:000001">
    <property type="entry name" value="Isoleucine--tRNA ligase"/>
    <property type="match status" value="1"/>
</dbReference>
<evidence type="ECO:0000256" key="7">
    <source>
        <dbReference type="ARBA" id="ARBA00022741"/>
    </source>
</evidence>